<feature type="transmembrane region" description="Helical" evidence="1">
    <location>
        <begin position="12"/>
        <end position="38"/>
    </location>
</feature>
<feature type="transmembrane region" description="Helical" evidence="1">
    <location>
        <begin position="387"/>
        <end position="405"/>
    </location>
</feature>
<dbReference type="EMBL" id="JZYX01000021">
    <property type="protein sequence ID" value="KJN26941.1"/>
    <property type="molecule type" value="Genomic_DNA"/>
</dbReference>
<evidence type="ECO:0000313" key="4">
    <source>
        <dbReference type="Proteomes" id="UP000033352"/>
    </source>
</evidence>
<feature type="transmembrane region" description="Helical" evidence="1">
    <location>
        <begin position="214"/>
        <end position="231"/>
    </location>
</feature>
<feature type="transmembrane region" description="Helical" evidence="1">
    <location>
        <begin position="127"/>
        <end position="146"/>
    </location>
</feature>
<feature type="transmembrane region" description="Helical" evidence="1">
    <location>
        <begin position="411"/>
        <end position="430"/>
    </location>
</feature>
<feature type="transmembrane region" description="Helical" evidence="1">
    <location>
        <begin position="86"/>
        <end position="106"/>
    </location>
</feature>
<evidence type="ECO:0000256" key="1">
    <source>
        <dbReference type="SAM" id="Phobius"/>
    </source>
</evidence>
<dbReference type="AlphaFoldDB" id="A0A0F1AXR8"/>
<dbReference type="PATRIC" id="fig|1619248.3.peg.1537"/>
<keyword evidence="1" id="KW-0812">Transmembrane</keyword>
<name>A0A0F1AXR8_9ENTR</name>
<dbReference type="Proteomes" id="UP000033352">
    <property type="component" value="Unassembled WGS sequence"/>
</dbReference>
<evidence type="ECO:0000313" key="3">
    <source>
        <dbReference type="EMBL" id="KJN26941.1"/>
    </source>
</evidence>
<organism evidence="3 4">
    <name type="scientific">Enterobacter sichuanensis</name>
    <dbReference type="NCBI Taxonomy" id="2071710"/>
    <lineage>
        <taxon>Bacteria</taxon>
        <taxon>Pseudomonadati</taxon>
        <taxon>Pseudomonadota</taxon>
        <taxon>Gammaproteobacteria</taxon>
        <taxon>Enterobacterales</taxon>
        <taxon>Enterobacteriaceae</taxon>
        <taxon>Enterobacter</taxon>
        <taxon>Enterobacter cloacae complex</taxon>
    </lineage>
</organism>
<protein>
    <recommendedName>
        <fullName evidence="2">DUF6418 domain-containing protein</fullName>
    </recommendedName>
</protein>
<feature type="transmembrane region" description="Helical" evidence="1">
    <location>
        <begin position="166"/>
        <end position="186"/>
    </location>
</feature>
<evidence type="ECO:0000259" key="2">
    <source>
        <dbReference type="Pfam" id="PF19982"/>
    </source>
</evidence>
<reference evidence="3 4" key="1">
    <citation type="submission" date="2015-03" db="EMBL/GenBank/DDBJ databases">
        <authorList>
            <person name="McCorrison J."/>
            <person name="Sanka R."/>
            <person name="Adams M."/>
            <person name="Brinkac L."/>
            <person name="Nierman W."/>
            <person name="Sutton G."/>
            <person name="Nelson K."/>
            <person name="Kiedrowski L."/>
            <person name="Guerrero D."/>
            <person name="Bonomo R."/>
        </authorList>
    </citation>
    <scope>NUCLEOTIDE SEQUENCE [LARGE SCALE GENOMIC DNA]</scope>
    <source>
        <strain evidence="3 4">35699</strain>
    </source>
</reference>
<dbReference type="Pfam" id="PF19982">
    <property type="entry name" value="DUF6418"/>
    <property type="match status" value="1"/>
</dbReference>
<comment type="caution">
    <text evidence="3">The sequence shown here is derived from an EMBL/GenBank/DDBJ whole genome shotgun (WGS) entry which is preliminary data.</text>
</comment>
<proteinExistence type="predicted"/>
<accession>A0A0F1AXR8</accession>
<dbReference type="OrthoDB" id="6614496at2"/>
<gene>
    <name evidence="3" type="ORF">SS37_11685</name>
</gene>
<keyword evidence="1" id="KW-1133">Transmembrane helix</keyword>
<dbReference type="RefSeq" id="WP_045285635.1">
    <property type="nucleotide sequence ID" value="NZ_JZYX01000021.1"/>
</dbReference>
<feature type="domain" description="DUF6418" evidence="2">
    <location>
        <begin position="316"/>
        <end position="420"/>
    </location>
</feature>
<keyword evidence="1" id="KW-0472">Membrane</keyword>
<feature type="transmembrane region" description="Helical" evidence="1">
    <location>
        <begin position="45"/>
        <end position="66"/>
    </location>
</feature>
<feature type="transmembrane region" description="Helical" evidence="1">
    <location>
        <begin position="351"/>
        <end position="375"/>
    </location>
</feature>
<feature type="transmembrane region" description="Helical" evidence="1">
    <location>
        <begin position="193"/>
        <end position="208"/>
    </location>
</feature>
<dbReference type="InterPro" id="IPR046303">
    <property type="entry name" value="DUF6418"/>
</dbReference>
<sequence>MLMLWCWICLFIISYILHGSEIFNLVIMLGYIFVLFSLLIKKESFFIISSFFLWSILTTAISGLILETGVFLPELGEMSTLNGATAINLSLAVITLLISSNVFVFMNDRILVNLNTSLFLNAIIEKTYPILVLLATFVVIFFYIKFGRPSDYGQDRFYYWNNVAPSWGNLVRLFVEQSVFILGCIYARTKSKVILGVFLLGLISQILVGEKFTGIFQMLLFFSVCFLIAANKTISKKLFSFRSILFFSVLGIVFIILVWTSYFSLSGDSSLAFESLKTRIAAQSQLWWSLTENARNAEIDILNITNNFFGIGVQPENTGMLYLMGLVMPQQLFNVYQEAGIALTMAFPANIILFFGPFLSLLVCAILAFLLALALWFTVYTLRNRDYILLFIAMKVFNIAIQFILMGRVYLLFEWKIILLFFPLIFALVAHSKNRVYGTNA</sequence>
<feature type="transmembrane region" description="Helical" evidence="1">
    <location>
        <begin position="243"/>
        <end position="265"/>
    </location>
</feature>